<keyword evidence="1" id="KW-0732">Signal</keyword>
<dbReference type="PANTHER" id="PTHR47199:SF2">
    <property type="entry name" value="PHOTOSYSTEM II STABILITY_ASSEMBLY FACTOR HCF136, CHLOROPLASTIC"/>
    <property type="match status" value="1"/>
</dbReference>
<dbReference type="SUPFAM" id="SSF110296">
    <property type="entry name" value="Oligoxyloglucan reducing end-specific cellobiohydrolase"/>
    <property type="match status" value="1"/>
</dbReference>
<accession>A0A5R9Q1H0</accession>
<evidence type="ECO:0000313" key="3">
    <source>
        <dbReference type="Proteomes" id="UP000309186"/>
    </source>
</evidence>
<dbReference type="OrthoDB" id="9813892at2"/>
<feature type="signal peptide" evidence="1">
    <location>
        <begin position="1"/>
        <end position="19"/>
    </location>
</feature>
<dbReference type="InterPro" id="IPR015943">
    <property type="entry name" value="WD40/YVTN_repeat-like_dom_sf"/>
</dbReference>
<sequence length="342" mass="38157">MHFRLLIIFTLLSPFFTQALDIKVHTLPVQSELRASAISGKLIWVAGNKNTIYKSLDKGRTWINSGFKSNKKFDFRDIEIINDQAAIVMAAGYGEDSALFITNDQGKNWRLLYQNPDKKGFFNSIAFVNSKLGFLMGDPVNGHFMLKHTKDGGETWHTIDMTHFPEIEKDEIAFAASGNTLITNRLNELYFVTGGNQAAIYQYNYKTKTSNKIKLPLHSKESTSGAYSVAFNSKGDLFALGGDYKQRQGPYENIVLVDKNSRMVNQTINSGGLITAMQCAYNFCIAVGKSNSYMSKNHGYQWQPLTSTSVEGYYTLAQSEGTFIAAGTQGKIAVITQDNSRF</sequence>
<dbReference type="Gene3D" id="2.130.10.10">
    <property type="entry name" value="YVTN repeat-like/Quinoprotein amine dehydrogenase"/>
    <property type="match status" value="1"/>
</dbReference>
<evidence type="ECO:0000313" key="2">
    <source>
        <dbReference type="EMBL" id="TLX47000.1"/>
    </source>
</evidence>
<gene>
    <name evidence="2" type="ORF">C1E24_10910</name>
</gene>
<dbReference type="EMBL" id="PPSW01000015">
    <property type="protein sequence ID" value="TLX47000.1"/>
    <property type="molecule type" value="Genomic_DNA"/>
</dbReference>
<dbReference type="Proteomes" id="UP000309186">
    <property type="component" value="Unassembled WGS sequence"/>
</dbReference>
<dbReference type="RefSeq" id="WP_138481353.1">
    <property type="nucleotide sequence ID" value="NZ_PPSW01000015.1"/>
</dbReference>
<feature type="chain" id="PRO_5024428871" evidence="1">
    <location>
        <begin position="20"/>
        <end position="342"/>
    </location>
</feature>
<dbReference type="AlphaFoldDB" id="A0A5R9Q1H0"/>
<evidence type="ECO:0000256" key="1">
    <source>
        <dbReference type="SAM" id="SignalP"/>
    </source>
</evidence>
<comment type="caution">
    <text evidence="2">The sequence shown here is derived from an EMBL/GenBank/DDBJ whole genome shotgun (WGS) entry which is preliminary data.</text>
</comment>
<dbReference type="PANTHER" id="PTHR47199">
    <property type="entry name" value="PHOTOSYSTEM II STABILITY/ASSEMBLY FACTOR HCF136, CHLOROPLASTIC"/>
    <property type="match status" value="1"/>
</dbReference>
<organism evidence="2 3">
    <name type="scientific">Pseudoalteromonas phenolica</name>
    <dbReference type="NCBI Taxonomy" id="161398"/>
    <lineage>
        <taxon>Bacteria</taxon>
        <taxon>Pseudomonadati</taxon>
        <taxon>Pseudomonadota</taxon>
        <taxon>Gammaproteobacteria</taxon>
        <taxon>Alteromonadales</taxon>
        <taxon>Pseudoalteromonadaceae</taxon>
        <taxon>Pseudoalteromonas</taxon>
    </lineage>
</organism>
<dbReference type="InterPro" id="IPR036322">
    <property type="entry name" value="WD40_repeat_dom_sf"/>
</dbReference>
<reference evidence="2 3" key="1">
    <citation type="submission" date="2018-01" db="EMBL/GenBank/DDBJ databases">
        <title>Co-occurrence of chitin degradation, pigmentation and bioactivity in marine Pseudoalteromonas.</title>
        <authorList>
            <person name="Paulsen S."/>
            <person name="Gram L."/>
            <person name="Machado H."/>
        </authorList>
    </citation>
    <scope>NUCLEOTIDE SEQUENCE [LARGE SCALE GENOMIC DNA]</scope>
    <source>
        <strain evidence="2 3">S3663</strain>
    </source>
</reference>
<protein>
    <submittedName>
        <fullName evidence="2">Oxidoreductase</fullName>
    </submittedName>
</protein>
<proteinExistence type="predicted"/>
<dbReference type="SUPFAM" id="SSF50978">
    <property type="entry name" value="WD40 repeat-like"/>
    <property type="match status" value="1"/>
</dbReference>
<name>A0A5R9Q1H0_9GAMM</name>